<name>A0ABS1BC03_9MICO</name>
<dbReference type="RefSeq" id="WP_200503077.1">
    <property type="nucleotide sequence ID" value="NZ_JAEDAJ010000007.1"/>
</dbReference>
<evidence type="ECO:0000313" key="1">
    <source>
        <dbReference type="EMBL" id="MBK0332175.1"/>
    </source>
</evidence>
<organism evidence="1 2">
    <name type="scientific">Brachybacterium halotolerans</name>
    <dbReference type="NCBI Taxonomy" id="2795215"/>
    <lineage>
        <taxon>Bacteria</taxon>
        <taxon>Bacillati</taxon>
        <taxon>Actinomycetota</taxon>
        <taxon>Actinomycetes</taxon>
        <taxon>Micrococcales</taxon>
        <taxon>Dermabacteraceae</taxon>
        <taxon>Brachybacterium</taxon>
    </lineage>
</organism>
<evidence type="ECO:0000313" key="2">
    <source>
        <dbReference type="Proteomes" id="UP000612352"/>
    </source>
</evidence>
<protein>
    <recommendedName>
        <fullName evidence="3">TIGR03089 family protein</fullName>
    </recommendedName>
</protein>
<dbReference type="Proteomes" id="UP000612352">
    <property type="component" value="Unassembled WGS sequence"/>
</dbReference>
<evidence type="ECO:0008006" key="3">
    <source>
        <dbReference type="Google" id="ProtNLM"/>
    </source>
</evidence>
<gene>
    <name evidence="1" type="ORF">I8D64_12290</name>
</gene>
<dbReference type="NCBIfam" id="TIGR03089">
    <property type="entry name" value="TIGR03089 family protein"/>
    <property type="match status" value="1"/>
</dbReference>
<keyword evidence="2" id="KW-1185">Reference proteome</keyword>
<accession>A0ABS1BC03</accession>
<sequence>MTSASSPLPLPSLQVLLSSLEALGPRPALVWYGEQGRIELSGHVLANWVIKTVGHLDAEVMLERDDLVLLDLPPHWKRLVLALAAWGLGARVAIGDGPGSDPALPADAEVRVLATDRPGSAARADDADEVLALDARSLSLRFDGELPPLVHDWAQEVRAHPDHLSVPLGPWAGPEPSPLPTSLIEAPGSRLLAAADGLADPSALLAALLDGRGIVGPAESVTPHQAQQEDAREA</sequence>
<comment type="caution">
    <text evidence="1">The sequence shown here is derived from an EMBL/GenBank/DDBJ whole genome shotgun (WGS) entry which is preliminary data.</text>
</comment>
<proteinExistence type="predicted"/>
<dbReference type="InterPro" id="IPR017523">
    <property type="entry name" value="Rv3268"/>
</dbReference>
<reference evidence="1 2" key="1">
    <citation type="submission" date="2020-12" db="EMBL/GenBank/DDBJ databases">
        <title>Brachybacterium sp. MASK1Z-5, whole genome shotgun sequence.</title>
        <authorList>
            <person name="Tuo L."/>
        </authorList>
    </citation>
    <scope>NUCLEOTIDE SEQUENCE [LARGE SCALE GENOMIC DNA]</scope>
    <source>
        <strain evidence="1 2">MASK1Z-5</strain>
    </source>
</reference>
<dbReference type="EMBL" id="JAEDAJ010000007">
    <property type="protein sequence ID" value="MBK0332175.1"/>
    <property type="molecule type" value="Genomic_DNA"/>
</dbReference>
<dbReference type="SUPFAM" id="SSF56801">
    <property type="entry name" value="Acetyl-CoA synthetase-like"/>
    <property type="match status" value="1"/>
</dbReference>